<evidence type="ECO:0000313" key="2">
    <source>
        <dbReference type="EMBL" id="KAJ5391814.1"/>
    </source>
</evidence>
<dbReference type="GeneID" id="81370921"/>
<feature type="compositionally biased region" description="Basic and acidic residues" evidence="1">
    <location>
        <begin position="84"/>
        <end position="98"/>
    </location>
</feature>
<comment type="caution">
    <text evidence="2">The sequence shown here is derived from an EMBL/GenBank/DDBJ whole genome shotgun (WGS) entry which is preliminary data.</text>
</comment>
<name>A0A9W9VYR8_9EURO</name>
<accession>A0A9W9VYR8</accession>
<dbReference type="Proteomes" id="UP001147747">
    <property type="component" value="Unassembled WGS sequence"/>
</dbReference>
<organism evidence="2 3">
    <name type="scientific">Penicillium cosmopolitanum</name>
    <dbReference type="NCBI Taxonomy" id="1131564"/>
    <lineage>
        <taxon>Eukaryota</taxon>
        <taxon>Fungi</taxon>
        <taxon>Dikarya</taxon>
        <taxon>Ascomycota</taxon>
        <taxon>Pezizomycotina</taxon>
        <taxon>Eurotiomycetes</taxon>
        <taxon>Eurotiomycetidae</taxon>
        <taxon>Eurotiales</taxon>
        <taxon>Aspergillaceae</taxon>
        <taxon>Penicillium</taxon>
    </lineage>
</organism>
<feature type="region of interest" description="Disordered" evidence="1">
    <location>
        <begin position="49"/>
        <end position="137"/>
    </location>
</feature>
<keyword evidence="3" id="KW-1185">Reference proteome</keyword>
<sequence>MLRLQVQVRNIYLHGNRLHPPPTHCQRQLRTRRPSNFTCQWFYTRSQNYAQSSGRSDDIKDNSVKRAKKGDTRDPGAAAVASGLEERKANEWIADDSKSGATTERGGSKHAAKAKKEHPAAPEPIIGMNDERARKGG</sequence>
<dbReference type="RefSeq" id="XP_056487492.1">
    <property type="nucleotide sequence ID" value="XM_056631941.1"/>
</dbReference>
<proteinExistence type="predicted"/>
<evidence type="ECO:0000256" key="1">
    <source>
        <dbReference type="SAM" id="MobiDB-lite"/>
    </source>
</evidence>
<dbReference type="EMBL" id="JAPZBU010000008">
    <property type="protein sequence ID" value="KAJ5391814.1"/>
    <property type="molecule type" value="Genomic_DNA"/>
</dbReference>
<feature type="compositionally biased region" description="Basic and acidic residues" evidence="1">
    <location>
        <begin position="55"/>
        <end position="74"/>
    </location>
</feature>
<reference evidence="2" key="1">
    <citation type="submission" date="2022-12" db="EMBL/GenBank/DDBJ databases">
        <authorList>
            <person name="Petersen C."/>
        </authorList>
    </citation>
    <scope>NUCLEOTIDE SEQUENCE</scope>
    <source>
        <strain evidence="2">IBT 29677</strain>
    </source>
</reference>
<gene>
    <name evidence="2" type="ORF">N7509_007304</name>
</gene>
<reference evidence="2" key="2">
    <citation type="journal article" date="2023" name="IMA Fungus">
        <title>Comparative genomic study of the Penicillium genus elucidates a diverse pangenome and 15 lateral gene transfer events.</title>
        <authorList>
            <person name="Petersen C."/>
            <person name="Sorensen T."/>
            <person name="Nielsen M.R."/>
            <person name="Sondergaard T.E."/>
            <person name="Sorensen J.L."/>
            <person name="Fitzpatrick D.A."/>
            <person name="Frisvad J.C."/>
            <person name="Nielsen K.L."/>
        </authorList>
    </citation>
    <scope>NUCLEOTIDE SEQUENCE</scope>
    <source>
        <strain evidence="2">IBT 29677</strain>
    </source>
</reference>
<protein>
    <submittedName>
        <fullName evidence="2">Uncharacterized protein</fullName>
    </submittedName>
</protein>
<evidence type="ECO:0000313" key="3">
    <source>
        <dbReference type="Proteomes" id="UP001147747"/>
    </source>
</evidence>
<dbReference type="AlphaFoldDB" id="A0A9W9VYR8"/>
<dbReference type="OrthoDB" id="3945172at2759"/>